<sequence>MITPYLATIESELQNRLSYKYLWFRKQNDVWDSYSNFIYTTVQWKDLIPKISESITEFKIDKNEFFYYAINRWYNYWSSLAIELIFTDLDGVIPAKNKKNRLVDFSIFGENFDHKTSVFPKGFKKSLVYAQKNPKELIFWLYNNQSQQQRKHLENRMFIIVHANDGEHWKLKAQISWLKDVISAYVATFDDSKLFRLQLQPYKITKAGLIWAVK</sequence>
<dbReference type="Proteomes" id="UP001597319">
    <property type="component" value="Unassembled WGS sequence"/>
</dbReference>
<dbReference type="EMBL" id="JBHULE010000019">
    <property type="protein sequence ID" value="MFD2563587.1"/>
    <property type="molecule type" value="Genomic_DNA"/>
</dbReference>
<evidence type="ECO:0000313" key="1">
    <source>
        <dbReference type="EMBL" id="MFD2563587.1"/>
    </source>
</evidence>
<reference evidence="2" key="1">
    <citation type="journal article" date="2019" name="Int. J. Syst. Evol. Microbiol.">
        <title>The Global Catalogue of Microorganisms (GCM) 10K type strain sequencing project: providing services to taxonomists for standard genome sequencing and annotation.</title>
        <authorList>
            <consortium name="The Broad Institute Genomics Platform"/>
            <consortium name="The Broad Institute Genome Sequencing Center for Infectious Disease"/>
            <person name="Wu L."/>
            <person name="Ma J."/>
        </authorList>
    </citation>
    <scope>NUCLEOTIDE SEQUENCE [LARGE SCALE GENOMIC DNA]</scope>
    <source>
        <strain evidence="2">KCTC 52274</strain>
    </source>
</reference>
<gene>
    <name evidence="1" type="ORF">ACFSR1_12985</name>
</gene>
<name>A0ABW5LJE2_9FLAO</name>
<comment type="caution">
    <text evidence="1">The sequence shown here is derived from an EMBL/GenBank/DDBJ whole genome shotgun (WGS) entry which is preliminary data.</text>
</comment>
<keyword evidence="2" id="KW-1185">Reference proteome</keyword>
<protein>
    <submittedName>
        <fullName evidence="1">Uncharacterized protein</fullName>
    </submittedName>
</protein>
<accession>A0ABW5LJE2</accession>
<evidence type="ECO:0000313" key="2">
    <source>
        <dbReference type="Proteomes" id="UP001597319"/>
    </source>
</evidence>
<proteinExistence type="predicted"/>
<dbReference type="RefSeq" id="WP_378293143.1">
    <property type="nucleotide sequence ID" value="NZ_JBHULE010000019.1"/>
</dbReference>
<organism evidence="1 2">
    <name type="scientific">Aquimarina rubra</name>
    <dbReference type="NCBI Taxonomy" id="1920033"/>
    <lineage>
        <taxon>Bacteria</taxon>
        <taxon>Pseudomonadati</taxon>
        <taxon>Bacteroidota</taxon>
        <taxon>Flavobacteriia</taxon>
        <taxon>Flavobacteriales</taxon>
        <taxon>Flavobacteriaceae</taxon>
        <taxon>Aquimarina</taxon>
    </lineage>
</organism>